<keyword evidence="3" id="KW-1185">Reference proteome</keyword>
<name>A0A3M7TP77_9BACI</name>
<comment type="caution">
    <text evidence="2">The sequence shown here is derived from an EMBL/GenBank/DDBJ whole genome shotgun (WGS) entry which is preliminary data.</text>
</comment>
<sequence length="71" mass="8396">MEKKQRTTREKKVFWYSLITIFIAVVIANTFFQYEYSLSAMLMRALIMGMIGVAIFGFWSTVLKDKEMDQE</sequence>
<reference evidence="2 3" key="1">
    <citation type="submission" date="2018-10" db="EMBL/GenBank/DDBJ databases">
        <title>Bacillus Keqinensis sp. nov., a moderately halophilic bacterium isolated from a saline-alkaline lake.</title>
        <authorList>
            <person name="Wang H."/>
        </authorList>
    </citation>
    <scope>NUCLEOTIDE SEQUENCE [LARGE SCALE GENOMIC DNA]</scope>
    <source>
        <strain evidence="2 3">KQ-3</strain>
    </source>
</reference>
<keyword evidence="1" id="KW-0812">Transmembrane</keyword>
<protein>
    <submittedName>
        <fullName evidence="2">Uncharacterized protein</fullName>
    </submittedName>
</protein>
<dbReference type="Proteomes" id="UP000278746">
    <property type="component" value="Unassembled WGS sequence"/>
</dbReference>
<dbReference type="AlphaFoldDB" id="A0A3M7TP77"/>
<evidence type="ECO:0000313" key="2">
    <source>
        <dbReference type="EMBL" id="RNA67436.1"/>
    </source>
</evidence>
<dbReference type="RefSeq" id="WP_122898824.1">
    <property type="nucleotide sequence ID" value="NZ_RHIB01000002.1"/>
</dbReference>
<dbReference type="OrthoDB" id="9897715at2"/>
<keyword evidence="1" id="KW-1133">Transmembrane helix</keyword>
<keyword evidence="1" id="KW-0472">Membrane</keyword>
<feature type="transmembrane region" description="Helical" evidence="1">
    <location>
        <begin position="38"/>
        <end position="59"/>
    </location>
</feature>
<dbReference type="EMBL" id="RHIB01000002">
    <property type="protein sequence ID" value="RNA67436.1"/>
    <property type="molecule type" value="Genomic_DNA"/>
</dbReference>
<proteinExistence type="predicted"/>
<feature type="transmembrane region" description="Helical" evidence="1">
    <location>
        <begin position="13"/>
        <end position="32"/>
    </location>
</feature>
<evidence type="ECO:0000256" key="1">
    <source>
        <dbReference type="SAM" id="Phobius"/>
    </source>
</evidence>
<gene>
    <name evidence="2" type="ORF">EBO34_11910</name>
</gene>
<accession>A0A3M7TP77</accession>
<organism evidence="2 3">
    <name type="scientific">Alteribacter keqinensis</name>
    <dbReference type="NCBI Taxonomy" id="2483800"/>
    <lineage>
        <taxon>Bacteria</taxon>
        <taxon>Bacillati</taxon>
        <taxon>Bacillota</taxon>
        <taxon>Bacilli</taxon>
        <taxon>Bacillales</taxon>
        <taxon>Bacillaceae</taxon>
        <taxon>Alteribacter</taxon>
    </lineage>
</organism>
<evidence type="ECO:0000313" key="3">
    <source>
        <dbReference type="Proteomes" id="UP000278746"/>
    </source>
</evidence>